<evidence type="ECO:0000259" key="3">
    <source>
        <dbReference type="Pfam" id="PF07992"/>
    </source>
</evidence>
<dbReference type="GO" id="GO:0016491">
    <property type="term" value="F:oxidoreductase activity"/>
    <property type="evidence" value="ECO:0007669"/>
    <property type="project" value="UniProtKB-KW"/>
</dbReference>
<dbReference type="PRINTS" id="PR00368">
    <property type="entry name" value="FADPNR"/>
</dbReference>
<evidence type="ECO:0000313" key="5">
    <source>
        <dbReference type="Proteomes" id="UP000613011"/>
    </source>
</evidence>
<dbReference type="AlphaFoldDB" id="A0A936ZIF2"/>
<dbReference type="EMBL" id="JAEQNA010000002">
    <property type="protein sequence ID" value="MBL0420437.1"/>
    <property type="molecule type" value="Genomic_DNA"/>
</dbReference>
<keyword evidence="1" id="KW-0285">Flavoprotein</keyword>
<dbReference type="PRINTS" id="PR00469">
    <property type="entry name" value="PNDRDTASEII"/>
</dbReference>
<feature type="domain" description="FAD/NAD(P)-binding" evidence="3">
    <location>
        <begin position="4"/>
        <end position="267"/>
    </location>
</feature>
<dbReference type="Proteomes" id="UP000613011">
    <property type="component" value="Unassembled WGS sequence"/>
</dbReference>
<dbReference type="Pfam" id="PF07992">
    <property type="entry name" value="Pyr_redox_2"/>
    <property type="match status" value="1"/>
</dbReference>
<evidence type="ECO:0000313" key="4">
    <source>
        <dbReference type="EMBL" id="MBL0420437.1"/>
    </source>
</evidence>
<evidence type="ECO:0000256" key="2">
    <source>
        <dbReference type="ARBA" id="ARBA00023002"/>
    </source>
</evidence>
<proteinExistence type="predicted"/>
<gene>
    <name evidence="4" type="ORF">JI739_08795</name>
</gene>
<dbReference type="RefSeq" id="WP_201683515.1">
    <property type="nucleotide sequence ID" value="NZ_JAEQNA010000002.1"/>
</dbReference>
<sequence>MGEDLIVVGGGPAGVACALWAHQLGLRVLLLEAAAAVGGLQLRSPYTNRWMPGLQGKSGQEVAMSLQAHLDAAGVPYQLNVTVTRISHNAGAGGWDVSSACAHHVAPCLVLATGARPRHHGFVEGPRIGIGPGLSMERLEVAQRRLAILGGGDNAFDQAAFALRRGARSVDIYCRRTPHAQQVLQRQVAPECVHVGAFEADPSAMTINGTPYDFFGVQFGFEACIPGGLQLPLQDGYVAVDRRGAVSGQPGLFAAGEVTNYWHPCVTTSYAHGVQVAKSIQVQLQQASF</sequence>
<protein>
    <submittedName>
        <fullName evidence="4">NAD(P)/FAD-dependent oxidoreductase</fullName>
    </submittedName>
</protein>
<name>A0A936ZIF2_9BURK</name>
<dbReference type="Gene3D" id="3.50.50.60">
    <property type="entry name" value="FAD/NAD(P)-binding domain"/>
    <property type="match status" value="3"/>
</dbReference>
<reference evidence="4" key="1">
    <citation type="submission" date="2021-01" db="EMBL/GenBank/DDBJ databases">
        <title>Ramlibacter sp. strain AW1 16S ribosomal RNA gene Genome sequencing and assembly.</title>
        <authorList>
            <person name="Kang M."/>
        </authorList>
    </citation>
    <scope>NUCLEOTIDE SEQUENCE</scope>
    <source>
        <strain evidence="4">AW1</strain>
    </source>
</reference>
<accession>A0A936ZIF2</accession>
<evidence type="ECO:0000256" key="1">
    <source>
        <dbReference type="ARBA" id="ARBA00022630"/>
    </source>
</evidence>
<dbReference type="InterPro" id="IPR023753">
    <property type="entry name" value="FAD/NAD-binding_dom"/>
</dbReference>
<keyword evidence="2" id="KW-0560">Oxidoreductase</keyword>
<comment type="caution">
    <text evidence="4">The sequence shown here is derived from an EMBL/GenBank/DDBJ whole genome shotgun (WGS) entry which is preliminary data.</text>
</comment>
<organism evidence="4 5">
    <name type="scientific">Ramlibacter aurantiacus</name>
    <dbReference type="NCBI Taxonomy" id="2801330"/>
    <lineage>
        <taxon>Bacteria</taxon>
        <taxon>Pseudomonadati</taxon>
        <taxon>Pseudomonadota</taxon>
        <taxon>Betaproteobacteria</taxon>
        <taxon>Burkholderiales</taxon>
        <taxon>Comamonadaceae</taxon>
        <taxon>Ramlibacter</taxon>
    </lineage>
</organism>
<keyword evidence="5" id="KW-1185">Reference proteome</keyword>
<dbReference type="InterPro" id="IPR050097">
    <property type="entry name" value="Ferredoxin-NADP_redctase_2"/>
</dbReference>
<dbReference type="SUPFAM" id="SSF51905">
    <property type="entry name" value="FAD/NAD(P)-binding domain"/>
    <property type="match status" value="2"/>
</dbReference>
<dbReference type="PANTHER" id="PTHR48105">
    <property type="entry name" value="THIOREDOXIN REDUCTASE 1-RELATED-RELATED"/>
    <property type="match status" value="1"/>
</dbReference>
<dbReference type="InterPro" id="IPR036188">
    <property type="entry name" value="FAD/NAD-bd_sf"/>
</dbReference>